<evidence type="ECO:0000256" key="4">
    <source>
        <dbReference type="ARBA" id="ARBA00023306"/>
    </source>
</evidence>
<comment type="subcellular location">
    <subcellularLocation>
        <location evidence="5">Cell membrane</location>
        <topology evidence="5">Peripheral membrane protein</topology>
        <orientation evidence="5">Cytoplasmic side</orientation>
    </subcellularLocation>
    <text evidence="5">Localizes to the Z ring in an FtsZ-dependent manner. Targeted to the membrane through a conserved C-terminal amphipathic helix.</text>
</comment>
<dbReference type="GO" id="GO:0032153">
    <property type="term" value="C:cell division site"/>
    <property type="evidence" value="ECO:0007669"/>
    <property type="project" value="UniProtKB-UniRule"/>
</dbReference>
<dbReference type="Proteomes" id="UP000886043">
    <property type="component" value="Unassembled WGS sequence"/>
</dbReference>
<dbReference type="GO" id="GO:0043093">
    <property type="term" value="P:FtsZ-dependent cytokinesis"/>
    <property type="evidence" value="ECO:0007669"/>
    <property type="project" value="UniProtKB-UniRule"/>
</dbReference>
<keyword evidence="4 5" id="KW-0131">Cell cycle</keyword>
<accession>A0A7C3GEJ6</accession>
<evidence type="ECO:0000256" key="3">
    <source>
        <dbReference type="ARBA" id="ARBA00023136"/>
    </source>
</evidence>
<comment type="similarity">
    <text evidence="5">Belongs to the FtsA/MreB family.</text>
</comment>
<protein>
    <recommendedName>
        <fullName evidence="5">Cell division protein FtsA</fullName>
    </recommendedName>
</protein>
<evidence type="ECO:0000313" key="7">
    <source>
        <dbReference type="EMBL" id="HFC97618.1"/>
    </source>
</evidence>
<dbReference type="NCBIfam" id="TIGR01174">
    <property type="entry name" value="ftsA"/>
    <property type="match status" value="1"/>
</dbReference>
<name>A0A7C3GEJ6_9BACT</name>
<dbReference type="HAMAP" id="MF_02033">
    <property type="entry name" value="FtsA"/>
    <property type="match status" value="1"/>
</dbReference>
<evidence type="ECO:0000256" key="1">
    <source>
        <dbReference type="ARBA" id="ARBA00022475"/>
    </source>
</evidence>
<dbReference type="PANTHER" id="PTHR32432:SF4">
    <property type="entry name" value="CELL DIVISION PROTEIN FTSA"/>
    <property type="match status" value="1"/>
</dbReference>
<dbReference type="AlphaFoldDB" id="A0A7C3GEJ6"/>
<comment type="caution">
    <text evidence="7">The sequence shown here is derived from an EMBL/GenBank/DDBJ whole genome shotgun (WGS) entry which is preliminary data.</text>
</comment>
<dbReference type="PANTHER" id="PTHR32432">
    <property type="entry name" value="CELL DIVISION PROTEIN FTSA-RELATED"/>
    <property type="match status" value="1"/>
</dbReference>
<dbReference type="Gene3D" id="3.30.1490.110">
    <property type="match status" value="1"/>
</dbReference>
<dbReference type="EMBL" id="DRMH01000049">
    <property type="protein sequence ID" value="HFC97618.1"/>
    <property type="molecule type" value="Genomic_DNA"/>
</dbReference>
<dbReference type="SMART" id="SM00842">
    <property type="entry name" value="FtsA"/>
    <property type="match status" value="1"/>
</dbReference>
<dbReference type="SUPFAM" id="SSF53067">
    <property type="entry name" value="Actin-like ATPase domain"/>
    <property type="match status" value="2"/>
</dbReference>
<evidence type="ECO:0000256" key="5">
    <source>
        <dbReference type="HAMAP-Rule" id="MF_02033"/>
    </source>
</evidence>
<organism evidence="7">
    <name type="scientific">Thermosulfurimonas dismutans</name>
    <dbReference type="NCBI Taxonomy" id="999894"/>
    <lineage>
        <taxon>Bacteria</taxon>
        <taxon>Pseudomonadati</taxon>
        <taxon>Thermodesulfobacteriota</taxon>
        <taxon>Thermodesulfobacteria</taxon>
        <taxon>Thermodesulfobacteriales</taxon>
        <taxon>Thermodesulfobacteriaceae</taxon>
        <taxon>Thermosulfurimonas</taxon>
    </lineage>
</organism>
<dbReference type="Gene3D" id="3.30.420.40">
    <property type="match status" value="2"/>
</dbReference>
<keyword evidence="3 5" id="KW-0472">Membrane</keyword>
<dbReference type="GO" id="GO:0009898">
    <property type="term" value="C:cytoplasmic side of plasma membrane"/>
    <property type="evidence" value="ECO:0007669"/>
    <property type="project" value="UniProtKB-UniRule"/>
</dbReference>
<comment type="subunit">
    <text evidence="5">Self-interacts. Interacts with FtsZ.</text>
</comment>
<dbReference type="InterPro" id="IPR003494">
    <property type="entry name" value="SHS2_FtsA"/>
</dbReference>
<dbReference type="InterPro" id="IPR050696">
    <property type="entry name" value="FtsA/MreB"/>
</dbReference>
<dbReference type="PIRSF" id="PIRSF003101">
    <property type="entry name" value="FtsA"/>
    <property type="match status" value="1"/>
</dbReference>
<dbReference type="InterPro" id="IPR020823">
    <property type="entry name" value="Cell_div_FtsA"/>
</dbReference>
<dbReference type="CDD" id="cd24048">
    <property type="entry name" value="ASKHA_NBD_FtsA"/>
    <property type="match status" value="1"/>
</dbReference>
<dbReference type="Pfam" id="PF02491">
    <property type="entry name" value="SHS2_FTSA"/>
    <property type="match status" value="1"/>
</dbReference>
<proteinExistence type="inferred from homology"/>
<keyword evidence="1 5" id="KW-1003">Cell membrane</keyword>
<dbReference type="InterPro" id="IPR043129">
    <property type="entry name" value="ATPase_NBD"/>
</dbReference>
<sequence>MLAALDVGTSKICCLIAEKREEELTVLGVGLSPARGLRKGVVINIEEAGEGIRQARQEAEAQAYEEIREVITGIAGSHIQSRESPGVIALKEGEVRPEDVERVLEAARAVTLSEDRIILHVLPQEYSVDRQSGILHPVGMSGVRLEARALLVEASASAVQNLLKCVNWAGLEVSAVVLQALASAEAVLTPEEKELGVALIDFGGGTTDIAVFAEGSLRYTASVPVGGDLLTTDLTVGLKAPRAAAERIKETHGVCLPELVENDETLEVPSLGQKPPRRISRRILAEILEPRVQELLEILNTNLEHSGLKGRLSAGVVITGGSALLAGLPEFAEQIFELPVRIGYPVRLSGLGEEVNHPRLSTAVGLLLYADRYLNVSSEKTSSQGLMAKFKKILGLGG</sequence>
<reference evidence="7" key="1">
    <citation type="journal article" date="2020" name="mSystems">
        <title>Genome- and Community-Level Interaction Insights into Carbon Utilization and Element Cycling Functions of Hydrothermarchaeota in Hydrothermal Sediment.</title>
        <authorList>
            <person name="Zhou Z."/>
            <person name="Liu Y."/>
            <person name="Xu W."/>
            <person name="Pan J."/>
            <person name="Luo Z.H."/>
            <person name="Li M."/>
        </authorList>
    </citation>
    <scope>NUCLEOTIDE SEQUENCE [LARGE SCALE GENOMIC DNA]</scope>
    <source>
        <strain evidence="7">HyVt-483</strain>
    </source>
</reference>
<comment type="function">
    <text evidence="5">Cell division protein that is involved in the assembly of the Z ring. May serve as a membrane anchor for the Z ring.</text>
</comment>
<evidence type="ECO:0000256" key="2">
    <source>
        <dbReference type="ARBA" id="ARBA00022618"/>
    </source>
</evidence>
<feature type="domain" description="SHS2" evidence="6">
    <location>
        <begin position="2"/>
        <end position="187"/>
    </location>
</feature>
<evidence type="ECO:0000259" key="6">
    <source>
        <dbReference type="SMART" id="SM00842"/>
    </source>
</evidence>
<dbReference type="Pfam" id="PF14450">
    <property type="entry name" value="FtsA"/>
    <property type="match status" value="1"/>
</dbReference>
<keyword evidence="2 5" id="KW-0132">Cell division</keyword>
<gene>
    <name evidence="5 7" type="primary">ftsA</name>
    <name evidence="7" type="ORF">ENJ40_04045</name>
</gene>